<evidence type="ECO:0000313" key="7">
    <source>
        <dbReference type="EMBL" id="KAF2279431.1"/>
    </source>
</evidence>
<dbReference type="GO" id="GO:0005524">
    <property type="term" value="F:ATP binding"/>
    <property type="evidence" value="ECO:0007669"/>
    <property type="project" value="UniProtKB-KW"/>
</dbReference>
<sequence length="1060" mass="119055">MDPAFLLNPKGERRRGQAAVNATPVQPGYDPRALLNPRTASKRPAASDAGSERGPDDIPPNGQVSLVERLHNVQQRTASPAKRPKTEDEHTRQATPNVSGGSTLAMNAHSQASPSALPTNPSACVDLTMSEDESDVQVVKDNGKEIICIGKVKQAYVQCHTVPNPDPQKYKGNSGSQGRIKVTLRRGGIDKKTLLIMVVDPTGKEFGRIDYRTAKALAPLLDGARQTGLKWISSTDPRRKLQGEGPPGSPTQALISITLQLYCPRMISSSIGRFMKAQAVYLGDPILEIDKYDYYNPQNANSYSVKDILQPNNVHATYARQAQSYVANYTVRSVEEIRNDVLGVFDKITKQEDIPRRSQPALITTKLLKHQEQALHFMLDKEADWTDDQDSWRDSLYKVETRDNGRKYYVHVLTGEKFNHQPPRARGGILADEMGLGKTLSILSLIAHEESMEAAKAFARKGPPLAPNGARLQTINSRATLLLCPLSTMVNWKTQMNEHFAQGQGLKWCYYHGPDRKDFTPDALADHDLVVTTYNIVGMDALDRKKPLSYINWFRIVLDEAHQIRSGTSKQAKGVYALAAQRRWAVTGTPIQNRLEDLGSLFRFLGVKPFDEPSIFKSNFIAPFKMADEEVLPKLQLLVSSLTLRRTKEGNIILPPKHDQIVRLKFTEDEERLHRTFELDSLRQITAMTSGDKLGSTAYARILKAINYLRQICAHGRDLLNDEALKITEGMTSEHPVELGDDDEEIPALQRKQAYDMLDIFVQTDADKCQFESCRKSICNPAETSDSEESDDDDGQDSDLLGVMTPCYHVVCPQHVNLLKQQWSELQGEDGYVACQFCDTRIRPVMFSLSESEYDEFHEEQERLRKDPRMAKRLGAYTGPHTKTKALLAELEKDKQMSAADPDSPPIKSVVFSCWTSHLDLIQIALDDNQHKYTRLDGRMNRAARDRALQDFAQDPNITVILVSIGAGGMGLNLTTASRVYMMEPQFNPAAEAQAVDRVHRLGQKREVFIKRFIMEHSFEEKMLELQRKKVALANMTMARGAASKETQKQKLEDLRSLFR</sequence>
<dbReference type="InterPro" id="IPR038718">
    <property type="entry name" value="SNF2-like_sf"/>
</dbReference>
<evidence type="ECO:0000259" key="6">
    <source>
        <dbReference type="PROSITE" id="PS51194"/>
    </source>
</evidence>
<dbReference type="GO" id="GO:0016787">
    <property type="term" value="F:hydrolase activity"/>
    <property type="evidence" value="ECO:0007669"/>
    <property type="project" value="UniProtKB-KW"/>
</dbReference>
<dbReference type="EMBL" id="ML986486">
    <property type="protein sequence ID" value="KAF2279431.1"/>
    <property type="molecule type" value="Genomic_DNA"/>
</dbReference>
<dbReference type="InterPro" id="IPR049730">
    <property type="entry name" value="SNF2/RAD54-like_C"/>
</dbReference>
<dbReference type="CDD" id="cd18793">
    <property type="entry name" value="SF2_C_SNF"/>
    <property type="match status" value="1"/>
</dbReference>
<name>A0A6A6JS28_WESOR</name>
<dbReference type="InterPro" id="IPR050628">
    <property type="entry name" value="SNF2_RAD54_helicase_TF"/>
</dbReference>
<dbReference type="GO" id="GO:0005737">
    <property type="term" value="C:cytoplasm"/>
    <property type="evidence" value="ECO:0007669"/>
    <property type="project" value="TreeGrafter"/>
</dbReference>
<proteinExistence type="predicted"/>
<keyword evidence="2" id="KW-0378">Hydrolase</keyword>
<keyword evidence="1" id="KW-0547">Nucleotide-binding</keyword>
<evidence type="ECO:0000259" key="5">
    <source>
        <dbReference type="PROSITE" id="PS51192"/>
    </source>
</evidence>
<organism evidence="7 8">
    <name type="scientific">Westerdykella ornata</name>
    <dbReference type="NCBI Taxonomy" id="318751"/>
    <lineage>
        <taxon>Eukaryota</taxon>
        <taxon>Fungi</taxon>
        <taxon>Dikarya</taxon>
        <taxon>Ascomycota</taxon>
        <taxon>Pezizomycotina</taxon>
        <taxon>Dothideomycetes</taxon>
        <taxon>Pleosporomycetidae</taxon>
        <taxon>Pleosporales</taxon>
        <taxon>Sporormiaceae</taxon>
        <taxon>Westerdykella</taxon>
    </lineage>
</organism>
<dbReference type="SMART" id="SM00487">
    <property type="entry name" value="DEXDc"/>
    <property type="match status" value="1"/>
</dbReference>
<evidence type="ECO:0000256" key="4">
    <source>
        <dbReference type="SAM" id="MobiDB-lite"/>
    </source>
</evidence>
<protein>
    <submittedName>
        <fullName evidence="7">SNF2 family helicase/ATPase-like protein</fullName>
    </submittedName>
</protein>
<dbReference type="GO" id="GO:0000724">
    <property type="term" value="P:double-strand break repair via homologous recombination"/>
    <property type="evidence" value="ECO:0007669"/>
    <property type="project" value="TreeGrafter"/>
</dbReference>
<dbReference type="InterPro" id="IPR027417">
    <property type="entry name" value="P-loop_NTPase"/>
</dbReference>
<feature type="domain" description="Helicase ATP-binding" evidence="5">
    <location>
        <begin position="419"/>
        <end position="608"/>
    </location>
</feature>
<dbReference type="Pfam" id="PF00271">
    <property type="entry name" value="Helicase_C"/>
    <property type="match status" value="1"/>
</dbReference>
<dbReference type="InterPro" id="IPR000330">
    <property type="entry name" value="SNF2_N"/>
</dbReference>
<feature type="domain" description="Helicase C-terminal" evidence="6">
    <location>
        <begin position="883"/>
        <end position="1042"/>
    </location>
</feature>
<dbReference type="OrthoDB" id="448448at2759"/>
<dbReference type="SMART" id="SM00490">
    <property type="entry name" value="HELICc"/>
    <property type="match status" value="1"/>
</dbReference>
<dbReference type="PROSITE" id="PS51194">
    <property type="entry name" value="HELICASE_CTER"/>
    <property type="match status" value="1"/>
</dbReference>
<keyword evidence="7" id="KW-0347">Helicase</keyword>
<evidence type="ECO:0000256" key="3">
    <source>
        <dbReference type="ARBA" id="ARBA00022840"/>
    </source>
</evidence>
<dbReference type="InterPro" id="IPR001650">
    <property type="entry name" value="Helicase_C-like"/>
</dbReference>
<feature type="compositionally biased region" description="Polar residues" evidence="4">
    <location>
        <begin position="93"/>
        <end position="119"/>
    </location>
</feature>
<dbReference type="SUPFAM" id="SSF52540">
    <property type="entry name" value="P-loop containing nucleoside triphosphate hydrolases"/>
    <property type="match status" value="2"/>
</dbReference>
<evidence type="ECO:0000313" key="8">
    <source>
        <dbReference type="Proteomes" id="UP000800097"/>
    </source>
</evidence>
<feature type="region of interest" description="Disordered" evidence="4">
    <location>
        <begin position="1"/>
        <end position="119"/>
    </location>
</feature>
<dbReference type="CDD" id="cd18008">
    <property type="entry name" value="DEXDc_SHPRH-like"/>
    <property type="match status" value="1"/>
</dbReference>
<keyword evidence="8" id="KW-1185">Reference proteome</keyword>
<dbReference type="Proteomes" id="UP000800097">
    <property type="component" value="Unassembled WGS sequence"/>
</dbReference>
<dbReference type="Pfam" id="PF00176">
    <property type="entry name" value="SNF2-rel_dom"/>
    <property type="match status" value="1"/>
</dbReference>
<dbReference type="GO" id="GO:0004386">
    <property type="term" value="F:helicase activity"/>
    <property type="evidence" value="ECO:0007669"/>
    <property type="project" value="UniProtKB-KW"/>
</dbReference>
<dbReference type="AlphaFoldDB" id="A0A6A6JS28"/>
<reference evidence="7" key="1">
    <citation type="journal article" date="2020" name="Stud. Mycol.">
        <title>101 Dothideomycetes genomes: a test case for predicting lifestyles and emergence of pathogens.</title>
        <authorList>
            <person name="Haridas S."/>
            <person name="Albert R."/>
            <person name="Binder M."/>
            <person name="Bloem J."/>
            <person name="Labutti K."/>
            <person name="Salamov A."/>
            <person name="Andreopoulos B."/>
            <person name="Baker S."/>
            <person name="Barry K."/>
            <person name="Bills G."/>
            <person name="Bluhm B."/>
            <person name="Cannon C."/>
            <person name="Castanera R."/>
            <person name="Culley D."/>
            <person name="Daum C."/>
            <person name="Ezra D."/>
            <person name="Gonzalez J."/>
            <person name="Henrissat B."/>
            <person name="Kuo A."/>
            <person name="Liang C."/>
            <person name="Lipzen A."/>
            <person name="Lutzoni F."/>
            <person name="Magnuson J."/>
            <person name="Mondo S."/>
            <person name="Nolan M."/>
            <person name="Ohm R."/>
            <person name="Pangilinan J."/>
            <person name="Park H.-J."/>
            <person name="Ramirez L."/>
            <person name="Alfaro M."/>
            <person name="Sun H."/>
            <person name="Tritt A."/>
            <person name="Yoshinaga Y."/>
            <person name="Zwiers L.-H."/>
            <person name="Turgeon B."/>
            <person name="Goodwin S."/>
            <person name="Spatafora J."/>
            <person name="Crous P."/>
            <person name="Grigoriev I."/>
        </authorList>
    </citation>
    <scope>NUCLEOTIDE SEQUENCE</scope>
    <source>
        <strain evidence="7">CBS 379.55</strain>
    </source>
</reference>
<evidence type="ECO:0000256" key="2">
    <source>
        <dbReference type="ARBA" id="ARBA00022801"/>
    </source>
</evidence>
<gene>
    <name evidence="7" type="ORF">EI97DRAFT_176130</name>
</gene>
<accession>A0A6A6JS28</accession>
<dbReference type="PANTHER" id="PTHR45626">
    <property type="entry name" value="TRANSCRIPTION TERMINATION FACTOR 2-RELATED"/>
    <property type="match status" value="1"/>
</dbReference>
<dbReference type="GO" id="GO:0005634">
    <property type="term" value="C:nucleus"/>
    <property type="evidence" value="ECO:0007669"/>
    <property type="project" value="TreeGrafter"/>
</dbReference>
<dbReference type="Gene3D" id="3.40.50.300">
    <property type="entry name" value="P-loop containing nucleotide triphosphate hydrolases"/>
    <property type="match status" value="1"/>
</dbReference>
<dbReference type="GeneID" id="54546641"/>
<evidence type="ECO:0000256" key="1">
    <source>
        <dbReference type="ARBA" id="ARBA00022741"/>
    </source>
</evidence>
<dbReference type="PROSITE" id="PS51192">
    <property type="entry name" value="HELICASE_ATP_BIND_1"/>
    <property type="match status" value="1"/>
</dbReference>
<dbReference type="InterPro" id="IPR014001">
    <property type="entry name" value="Helicase_ATP-bd"/>
</dbReference>
<keyword evidence="3" id="KW-0067">ATP-binding</keyword>
<dbReference type="PANTHER" id="PTHR45626:SF16">
    <property type="entry name" value="ATP-DEPENDENT HELICASE ULS1"/>
    <property type="match status" value="1"/>
</dbReference>
<dbReference type="Gene3D" id="3.40.50.10810">
    <property type="entry name" value="Tandem AAA-ATPase domain"/>
    <property type="match status" value="1"/>
</dbReference>
<dbReference type="GO" id="GO:0008094">
    <property type="term" value="F:ATP-dependent activity, acting on DNA"/>
    <property type="evidence" value="ECO:0007669"/>
    <property type="project" value="TreeGrafter"/>
</dbReference>
<dbReference type="RefSeq" id="XP_033656970.1">
    <property type="nucleotide sequence ID" value="XM_033793466.1"/>
</dbReference>